<evidence type="ECO:0000313" key="1">
    <source>
        <dbReference type="EMBL" id="GMT31262.1"/>
    </source>
</evidence>
<organism evidence="1 2">
    <name type="scientific">Pristionchus fissidentatus</name>
    <dbReference type="NCBI Taxonomy" id="1538716"/>
    <lineage>
        <taxon>Eukaryota</taxon>
        <taxon>Metazoa</taxon>
        <taxon>Ecdysozoa</taxon>
        <taxon>Nematoda</taxon>
        <taxon>Chromadorea</taxon>
        <taxon>Rhabditida</taxon>
        <taxon>Rhabditina</taxon>
        <taxon>Diplogasteromorpha</taxon>
        <taxon>Diplogasteroidea</taxon>
        <taxon>Neodiplogasteridae</taxon>
        <taxon>Pristionchus</taxon>
    </lineage>
</organism>
<dbReference type="EMBL" id="BTSY01000006">
    <property type="protein sequence ID" value="GMT31262.1"/>
    <property type="molecule type" value="Genomic_DNA"/>
</dbReference>
<feature type="non-terminal residue" evidence="1">
    <location>
        <position position="122"/>
    </location>
</feature>
<reference evidence="1" key="1">
    <citation type="submission" date="2023-10" db="EMBL/GenBank/DDBJ databases">
        <title>Genome assembly of Pristionchus species.</title>
        <authorList>
            <person name="Yoshida K."/>
            <person name="Sommer R.J."/>
        </authorList>
    </citation>
    <scope>NUCLEOTIDE SEQUENCE</scope>
    <source>
        <strain evidence="1">RS5133</strain>
    </source>
</reference>
<comment type="caution">
    <text evidence="1">The sequence shown here is derived from an EMBL/GenBank/DDBJ whole genome shotgun (WGS) entry which is preliminary data.</text>
</comment>
<name>A0AAV5WJU0_9BILA</name>
<evidence type="ECO:0000313" key="2">
    <source>
        <dbReference type="Proteomes" id="UP001432322"/>
    </source>
</evidence>
<gene>
    <name evidence="1" type="ORF">PFISCL1PPCAC_22559</name>
</gene>
<proteinExistence type="predicted"/>
<accession>A0AAV5WJU0</accession>
<protein>
    <submittedName>
        <fullName evidence="1">Uncharacterized protein</fullName>
    </submittedName>
</protein>
<dbReference type="AlphaFoldDB" id="A0AAV5WJU0"/>
<keyword evidence="2" id="KW-1185">Reference proteome</keyword>
<sequence length="122" mass="13434">DGCACREARVKSWFGRQGEQTEDSVTKASERANERDSGKLRIVATEPRYTINVKQFVKLVVDMGENIAQAYLGDSVKKVNEPSGVKESDIGLAPPALWDITADKQAMQPELPLQAARCTKII</sequence>
<feature type="non-terminal residue" evidence="1">
    <location>
        <position position="1"/>
    </location>
</feature>
<dbReference type="Proteomes" id="UP001432322">
    <property type="component" value="Unassembled WGS sequence"/>
</dbReference>